<feature type="region of interest" description="Disordered" evidence="1">
    <location>
        <begin position="164"/>
        <end position="183"/>
    </location>
</feature>
<protein>
    <submittedName>
        <fullName evidence="2">Uncharacterized protein</fullName>
    </submittedName>
</protein>
<name>A0A6C0DK86_9ZZZZ</name>
<organism evidence="2">
    <name type="scientific">viral metagenome</name>
    <dbReference type="NCBI Taxonomy" id="1070528"/>
    <lineage>
        <taxon>unclassified sequences</taxon>
        <taxon>metagenomes</taxon>
        <taxon>organismal metagenomes</taxon>
    </lineage>
</organism>
<sequence>MSSSQFIKYMIDANAPIIFTYSYSRPEVKRIAYPVDVKGNIISTIDAETGKYKKFKLDGITLIPSIEDQIYRAIEEGLTISFYYRNLEPLSLRSGVPIRFLNDGKTVLVRIEHYLPYRRYSNQVPSFVEFKSFTISKMQELVLLYPSILPKKVNFNITHLEESQSEFYNEEEEETEEETDEEPLEVDLIDLNDEECIGCKHNIENQIAHYGGCIRYEGDDFLN</sequence>
<proteinExistence type="predicted"/>
<feature type="compositionally biased region" description="Acidic residues" evidence="1">
    <location>
        <begin position="168"/>
        <end position="183"/>
    </location>
</feature>
<evidence type="ECO:0000256" key="1">
    <source>
        <dbReference type="SAM" id="MobiDB-lite"/>
    </source>
</evidence>
<reference evidence="2" key="1">
    <citation type="journal article" date="2020" name="Nature">
        <title>Giant virus diversity and host interactions through global metagenomics.</title>
        <authorList>
            <person name="Schulz F."/>
            <person name="Roux S."/>
            <person name="Paez-Espino D."/>
            <person name="Jungbluth S."/>
            <person name="Walsh D.A."/>
            <person name="Denef V.J."/>
            <person name="McMahon K.D."/>
            <person name="Konstantinidis K.T."/>
            <person name="Eloe-Fadrosh E.A."/>
            <person name="Kyrpides N.C."/>
            <person name="Woyke T."/>
        </authorList>
    </citation>
    <scope>NUCLEOTIDE SEQUENCE</scope>
    <source>
        <strain evidence="2">GVMAG-M-3300023174-207</strain>
    </source>
</reference>
<dbReference type="EMBL" id="MN739628">
    <property type="protein sequence ID" value="QHT16937.1"/>
    <property type="molecule type" value="Genomic_DNA"/>
</dbReference>
<dbReference type="AlphaFoldDB" id="A0A6C0DK86"/>
<evidence type="ECO:0000313" key="2">
    <source>
        <dbReference type="EMBL" id="QHT16937.1"/>
    </source>
</evidence>
<accession>A0A6C0DK86</accession>